<evidence type="ECO:0000256" key="5">
    <source>
        <dbReference type="ARBA" id="ARBA00022989"/>
    </source>
</evidence>
<feature type="compositionally biased region" description="Basic and acidic residues" evidence="15">
    <location>
        <begin position="394"/>
        <end position="409"/>
    </location>
</feature>
<keyword evidence="8 16" id="KW-0472">Membrane</keyword>
<protein>
    <submittedName>
        <fullName evidence="20">Uncharacterized protein</fullName>
    </submittedName>
</protein>
<evidence type="ECO:0000313" key="20">
    <source>
        <dbReference type="EnsemblMetazoa" id="XP_038073790.1"/>
    </source>
</evidence>
<dbReference type="InterPro" id="IPR006202">
    <property type="entry name" value="Neur_chan_lig-bd"/>
</dbReference>
<evidence type="ECO:0000256" key="2">
    <source>
        <dbReference type="ARBA" id="ARBA00022448"/>
    </source>
</evidence>
<dbReference type="GO" id="GO:0004888">
    <property type="term" value="F:transmembrane signaling receptor activity"/>
    <property type="evidence" value="ECO:0007669"/>
    <property type="project" value="InterPro"/>
</dbReference>
<dbReference type="GO" id="GO:0045211">
    <property type="term" value="C:postsynaptic membrane"/>
    <property type="evidence" value="ECO:0007669"/>
    <property type="project" value="InterPro"/>
</dbReference>
<keyword evidence="13" id="KW-0407">Ion channel</keyword>
<dbReference type="EnsemblMetazoa" id="XM_038217862.1">
    <property type="protein sequence ID" value="XP_038073790.1"/>
    <property type="gene ID" value="LOC119741915"/>
</dbReference>
<keyword evidence="4 16" id="KW-0812">Transmembrane</keyword>
<dbReference type="FunFam" id="1.20.58.390:FF:000073">
    <property type="entry name" value="Neuronal acetylcholine receptor subunit alpha-9-II"/>
    <property type="match status" value="1"/>
</dbReference>
<evidence type="ECO:0000256" key="10">
    <source>
        <dbReference type="ARBA" id="ARBA00023170"/>
    </source>
</evidence>
<evidence type="ECO:0000313" key="21">
    <source>
        <dbReference type="Proteomes" id="UP000887568"/>
    </source>
</evidence>
<evidence type="ECO:0000256" key="14">
    <source>
        <dbReference type="ARBA" id="ARBA00034099"/>
    </source>
</evidence>
<dbReference type="CDD" id="cd19051">
    <property type="entry name" value="LGIC_TM_cation"/>
    <property type="match status" value="1"/>
</dbReference>
<evidence type="ECO:0000256" key="12">
    <source>
        <dbReference type="ARBA" id="ARBA00023286"/>
    </source>
</evidence>
<feature type="transmembrane region" description="Helical" evidence="16">
    <location>
        <begin position="270"/>
        <end position="288"/>
    </location>
</feature>
<evidence type="ECO:0000256" key="13">
    <source>
        <dbReference type="ARBA" id="ARBA00023303"/>
    </source>
</evidence>
<evidence type="ECO:0000256" key="9">
    <source>
        <dbReference type="ARBA" id="ARBA00023157"/>
    </source>
</evidence>
<dbReference type="Proteomes" id="UP000887568">
    <property type="component" value="Unplaced"/>
</dbReference>
<evidence type="ECO:0000256" key="7">
    <source>
        <dbReference type="ARBA" id="ARBA00023065"/>
    </source>
</evidence>
<dbReference type="FunFam" id="2.70.170.10:FF:000016">
    <property type="entry name" value="Nicotinic acetylcholine receptor subunit"/>
    <property type="match status" value="1"/>
</dbReference>
<feature type="domain" description="Neurotransmitter-gated ion-channel transmembrane" evidence="19">
    <location>
        <begin position="245"/>
        <end position="486"/>
    </location>
</feature>
<evidence type="ECO:0000256" key="11">
    <source>
        <dbReference type="ARBA" id="ARBA00023180"/>
    </source>
</evidence>
<dbReference type="Gene3D" id="2.70.170.10">
    <property type="entry name" value="Neurotransmitter-gated ion-channel ligand-binding domain"/>
    <property type="match status" value="1"/>
</dbReference>
<dbReference type="PRINTS" id="PR00252">
    <property type="entry name" value="NRIONCHANNEL"/>
</dbReference>
<dbReference type="Pfam" id="PF02931">
    <property type="entry name" value="Neur_chan_LBD"/>
    <property type="match status" value="1"/>
</dbReference>
<keyword evidence="6" id="KW-0770">Synapse</keyword>
<dbReference type="SUPFAM" id="SSF90112">
    <property type="entry name" value="Neurotransmitter-gated ion-channel transmembrane pore"/>
    <property type="match status" value="1"/>
</dbReference>
<name>A0A914BD69_PATMI</name>
<keyword evidence="3" id="KW-1003">Cell membrane</keyword>
<dbReference type="InterPro" id="IPR002394">
    <property type="entry name" value="Nicotinic_acetylcholine_rcpt"/>
</dbReference>
<dbReference type="PRINTS" id="PR00254">
    <property type="entry name" value="NICOTINICR"/>
</dbReference>
<dbReference type="InterPro" id="IPR006029">
    <property type="entry name" value="Neurotrans-gated_channel_TM"/>
</dbReference>
<feature type="transmembrane region" description="Helical" evidence="16">
    <location>
        <begin position="300"/>
        <end position="323"/>
    </location>
</feature>
<sequence>MGRLTGLAPVTFAALFLVATRIHVQSMELQEYELVDHLLQDYYPLVRPVADHRDVIDVLMDMTLVEIVNMDEENQIMVISVWMYQQWKDSNLQWNPPDFYNITQITLPSTDIWKPDIVLYNNANDNLNGGIRKTRALIDFDGTVTWKTPAILMSACEMNPLFFPFDIQNCSLKFGSWTFHGDQLNLQLNVTSADTSMFQGNGEWNLLEMPALREVSYYPCCTEAYPIVTFYVVLERRSLFYMFNLVLPCVLIASIVLFGFFLPSDAGEKITLTITILLALTVFLLLVAETIPPTSEVIPLIGQFYAAIIVLVGLCASLTVVILSVHHRGDCTHVPRWVHTLILVKLATILHVRNQISQSSMEMELHAPSEVDMGSMSPRGGVLNPIFEGDDGIEEQHHQQQDDERRGSSSEKAGSAMMERQLSTGADTNIIEQYITSISKNVSYLVRRGRDEDSSQKVATEWQEVAMVLDRLFMVVFSFLIAFVALSTLLAAAMRVSLL</sequence>
<feature type="transmembrane region" description="Helical" evidence="16">
    <location>
        <begin position="472"/>
        <end position="494"/>
    </location>
</feature>
<feature type="transmembrane region" description="Helical" evidence="16">
    <location>
        <begin position="239"/>
        <end position="263"/>
    </location>
</feature>
<keyword evidence="7" id="KW-0406">Ion transport</keyword>
<dbReference type="InterPro" id="IPR036719">
    <property type="entry name" value="Neuro-gated_channel_TM_sf"/>
</dbReference>
<feature type="region of interest" description="Disordered" evidence="15">
    <location>
        <begin position="393"/>
        <end position="418"/>
    </location>
</feature>
<dbReference type="GO" id="GO:0022848">
    <property type="term" value="F:acetylcholine-gated monoatomic cation-selective channel activity"/>
    <property type="evidence" value="ECO:0007669"/>
    <property type="project" value="InterPro"/>
</dbReference>
<evidence type="ECO:0000256" key="3">
    <source>
        <dbReference type="ARBA" id="ARBA00022475"/>
    </source>
</evidence>
<dbReference type="CDD" id="cd18997">
    <property type="entry name" value="LGIC_ECD_nAChR"/>
    <property type="match status" value="1"/>
</dbReference>
<accession>A0A914BD69</accession>
<evidence type="ECO:0000256" key="15">
    <source>
        <dbReference type="SAM" id="MobiDB-lite"/>
    </source>
</evidence>
<feature type="signal peptide" evidence="17">
    <location>
        <begin position="1"/>
        <end position="26"/>
    </location>
</feature>
<evidence type="ECO:0000256" key="8">
    <source>
        <dbReference type="ARBA" id="ARBA00023136"/>
    </source>
</evidence>
<dbReference type="Gene3D" id="1.20.58.390">
    <property type="entry name" value="Neurotransmitter-gated ion-channel transmembrane domain"/>
    <property type="match status" value="2"/>
</dbReference>
<feature type="domain" description="Neurotransmitter-gated ion-channel ligand-binding" evidence="18">
    <location>
        <begin position="32"/>
        <end position="237"/>
    </location>
</feature>
<evidence type="ECO:0000256" key="16">
    <source>
        <dbReference type="SAM" id="Phobius"/>
    </source>
</evidence>
<evidence type="ECO:0000259" key="18">
    <source>
        <dbReference type="Pfam" id="PF02931"/>
    </source>
</evidence>
<evidence type="ECO:0000256" key="17">
    <source>
        <dbReference type="SAM" id="SignalP"/>
    </source>
</evidence>
<dbReference type="OMA" id="MNPLFFP"/>
<dbReference type="InterPro" id="IPR038050">
    <property type="entry name" value="Neuro_actylchol_rec"/>
</dbReference>
<proteinExistence type="inferred from homology"/>
<feature type="chain" id="PRO_5036724154" evidence="17">
    <location>
        <begin position="27"/>
        <end position="499"/>
    </location>
</feature>
<keyword evidence="21" id="KW-1185">Reference proteome</keyword>
<keyword evidence="5 16" id="KW-1133">Transmembrane helix</keyword>
<keyword evidence="17" id="KW-0732">Signal</keyword>
<keyword evidence="10" id="KW-0675">Receptor</keyword>
<dbReference type="RefSeq" id="XP_038073790.1">
    <property type="nucleotide sequence ID" value="XM_038217862.1"/>
</dbReference>
<dbReference type="OrthoDB" id="5975154at2759"/>
<dbReference type="AlphaFoldDB" id="A0A914BD69"/>
<dbReference type="SUPFAM" id="SSF63712">
    <property type="entry name" value="Nicotinic receptor ligand binding domain-like"/>
    <property type="match status" value="1"/>
</dbReference>
<keyword evidence="9" id="KW-1015">Disulfide bond</keyword>
<dbReference type="Pfam" id="PF02932">
    <property type="entry name" value="Neur_chan_memb"/>
    <property type="match status" value="1"/>
</dbReference>
<dbReference type="NCBIfam" id="TIGR00860">
    <property type="entry name" value="LIC"/>
    <property type="match status" value="1"/>
</dbReference>
<dbReference type="PANTHER" id="PTHR18945">
    <property type="entry name" value="NEUROTRANSMITTER GATED ION CHANNEL"/>
    <property type="match status" value="1"/>
</dbReference>
<comment type="subcellular location">
    <subcellularLocation>
        <location evidence="14">Synaptic cell membrane</location>
        <topology evidence="14">Multi-pass membrane protein</topology>
    </subcellularLocation>
</comment>
<comment type="similarity">
    <text evidence="1">Belongs to the ligand-gated ion channel (TC 1.A.9) family. Acetylcholine receptor (TC 1.A.9.1) subfamily.</text>
</comment>
<reference evidence="20" key="1">
    <citation type="submission" date="2022-11" db="UniProtKB">
        <authorList>
            <consortium name="EnsemblMetazoa"/>
        </authorList>
    </citation>
    <scope>IDENTIFICATION</scope>
</reference>
<evidence type="ECO:0000256" key="6">
    <source>
        <dbReference type="ARBA" id="ARBA00023018"/>
    </source>
</evidence>
<organism evidence="20 21">
    <name type="scientific">Patiria miniata</name>
    <name type="common">Bat star</name>
    <name type="synonym">Asterina miniata</name>
    <dbReference type="NCBI Taxonomy" id="46514"/>
    <lineage>
        <taxon>Eukaryota</taxon>
        <taxon>Metazoa</taxon>
        <taxon>Echinodermata</taxon>
        <taxon>Eleutherozoa</taxon>
        <taxon>Asterozoa</taxon>
        <taxon>Asteroidea</taxon>
        <taxon>Valvatacea</taxon>
        <taxon>Valvatida</taxon>
        <taxon>Asterinidae</taxon>
        <taxon>Patiria</taxon>
    </lineage>
</organism>
<evidence type="ECO:0000256" key="1">
    <source>
        <dbReference type="ARBA" id="ARBA00009237"/>
    </source>
</evidence>
<dbReference type="InterPro" id="IPR036734">
    <property type="entry name" value="Neur_chan_lig-bd_sf"/>
</dbReference>
<keyword evidence="2" id="KW-0813">Transport</keyword>
<keyword evidence="12" id="KW-1071">Ligand-gated ion channel</keyword>
<dbReference type="InterPro" id="IPR006201">
    <property type="entry name" value="Neur_channel"/>
</dbReference>
<evidence type="ECO:0000259" key="19">
    <source>
        <dbReference type="Pfam" id="PF02932"/>
    </source>
</evidence>
<dbReference type="GeneID" id="119741915"/>
<keyword evidence="11" id="KW-0325">Glycoprotein</keyword>
<evidence type="ECO:0000256" key="4">
    <source>
        <dbReference type="ARBA" id="ARBA00022692"/>
    </source>
</evidence>